<evidence type="ECO:0000313" key="1">
    <source>
        <dbReference type="EMBL" id="PSR79441.1"/>
    </source>
</evidence>
<gene>
    <name evidence="1" type="ORF">BD289DRAFT_94947</name>
</gene>
<dbReference type="InParanoid" id="A0A2T2ZY97"/>
<sequence length="221" mass="24814">MSRPSCDGEQQVEQRYILETSSCLGKNPKSVQEWPGKRALARIYNPSICTRVFQCRLVYPTTPTKLTWWLRSQLAPAPALAFAIHTRTGTGLGKGDQTSRGLISFCLPAHTATSSYRWIRSLRRQLGRIAMPVPVNMPEDSQRLGRDSAKTGIQCETVSRIRVLDAITEQTPTKYHHIHGTRPFSCPGLGSSKASLCQQDYCTWCVDKPILLTWNLHGWPC</sequence>
<dbReference type="EMBL" id="KZ678566">
    <property type="protein sequence ID" value="PSR79441.1"/>
    <property type="molecule type" value="Genomic_DNA"/>
</dbReference>
<reference evidence="1 2" key="1">
    <citation type="journal article" date="2018" name="Mycol. Prog.">
        <title>Coniella lustricola, a new species from submerged detritus.</title>
        <authorList>
            <person name="Raudabaugh D.B."/>
            <person name="Iturriaga T."/>
            <person name="Carver A."/>
            <person name="Mondo S."/>
            <person name="Pangilinan J."/>
            <person name="Lipzen A."/>
            <person name="He G."/>
            <person name="Amirebrahimi M."/>
            <person name="Grigoriev I.V."/>
            <person name="Miller A.N."/>
        </authorList>
    </citation>
    <scope>NUCLEOTIDE SEQUENCE [LARGE SCALE GENOMIC DNA]</scope>
    <source>
        <strain evidence="1 2">B22-T-1</strain>
    </source>
</reference>
<protein>
    <submittedName>
        <fullName evidence="1">Uncharacterized protein</fullName>
    </submittedName>
</protein>
<name>A0A2T2ZY97_9PEZI</name>
<organism evidence="1 2">
    <name type="scientific">Coniella lustricola</name>
    <dbReference type="NCBI Taxonomy" id="2025994"/>
    <lineage>
        <taxon>Eukaryota</taxon>
        <taxon>Fungi</taxon>
        <taxon>Dikarya</taxon>
        <taxon>Ascomycota</taxon>
        <taxon>Pezizomycotina</taxon>
        <taxon>Sordariomycetes</taxon>
        <taxon>Sordariomycetidae</taxon>
        <taxon>Diaporthales</taxon>
        <taxon>Schizoparmaceae</taxon>
        <taxon>Coniella</taxon>
    </lineage>
</organism>
<dbReference type="Proteomes" id="UP000241462">
    <property type="component" value="Unassembled WGS sequence"/>
</dbReference>
<dbReference type="AlphaFoldDB" id="A0A2T2ZY97"/>
<proteinExistence type="predicted"/>
<evidence type="ECO:0000313" key="2">
    <source>
        <dbReference type="Proteomes" id="UP000241462"/>
    </source>
</evidence>
<accession>A0A2T2ZY97</accession>
<keyword evidence="2" id="KW-1185">Reference proteome</keyword>